<dbReference type="PANTHER" id="PTHR33507">
    <property type="entry name" value="INNER MEMBRANE PROTEIN YBBJ"/>
    <property type="match status" value="1"/>
</dbReference>
<name>A0A3P1UPK5_9ACTO</name>
<sequence length="159" mass="16212">MGWLLWLAGALVLIVIETLTAELTFLMIAGGALGAAGASALGAPAWAQVVVFASVSALLLFAVRPWARRRLASTTPEMRTNAEALVGRQAITLTAVDDQGGRIRLDGAEWSARLAPAGGGEPLSAGAQVSVVGIDGAIAVVAPSAGAETRDLRSQTTDH</sequence>
<evidence type="ECO:0000313" key="8">
    <source>
        <dbReference type="Proteomes" id="UP000271272"/>
    </source>
</evidence>
<dbReference type="AlphaFoldDB" id="A0A3P1UPK5"/>
<dbReference type="OrthoDB" id="3174252at2"/>
<evidence type="ECO:0000256" key="1">
    <source>
        <dbReference type="ARBA" id="ARBA00004141"/>
    </source>
</evidence>
<reference evidence="7 8" key="1">
    <citation type="submission" date="2018-11" db="EMBL/GenBank/DDBJ databases">
        <title>Genomes From Bacteria Associated with the Canine Oral Cavity: a Test Case for Automated Genome-Based Taxonomic Assignment.</title>
        <authorList>
            <person name="Coil D.A."/>
            <person name="Jospin G."/>
            <person name="Darling A.E."/>
            <person name="Wallis C."/>
            <person name="Davis I.J."/>
            <person name="Harris S."/>
            <person name="Eisen J.A."/>
            <person name="Holcombe L.J."/>
            <person name="O'Flynn C."/>
        </authorList>
    </citation>
    <scope>NUCLEOTIDE SEQUENCE [LARGE SCALE GENOMIC DNA]</scope>
    <source>
        <strain evidence="7 8">OH5050</strain>
    </source>
</reference>
<feature type="domain" description="NfeD-like C-terminal" evidence="6">
    <location>
        <begin position="82"/>
        <end position="143"/>
    </location>
</feature>
<protein>
    <submittedName>
        <fullName evidence="7">NfeD family protein</fullName>
    </submittedName>
</protein>
<dbReference type="InterPro" id="IPR002810">
    <property type="entry name" value="NfeD-like_C"/>
</dbReference>
<comment type="subcellular location">
    <subcellularLocation>
        <location evidence="1">Membrane</location>
        <topology evidence="1">Multi-pass membrane protein</topology>
    </subcellularLocation>
</comment>
<keyword evidence="4 5" id="KW-0472">Membrane</keyword>
<gene>
    <name evidence="7" type="ORF">EII10_11980</name>
</gene>
<dbReference type="PANTHER" id="PTHR33507:SF3">
    <property type="entry name" value="INNER MEMBRANE PROTEIN YBBJ"/>
    <property type="match status" value="1"/>
</dbReference>
<dbReference type="Proteomes" id="UP000271272">
    <property type="component" value="Unassembled WGS sequence"/>
</dbReference>
<evidence type="ECO:0000256" key="2">
    <source>
        <dbReference type="ARBA" id="ARBA00022692"/>
    </source>
</evidence>
<evidence type="ECO:0000259" key="6">
    <source>
        <dbReference type="Pfam" id="PF01957"/>
    </source>
</evidence>
<evidence type="ECO:0000256" key="3">
    <source>
        <dbReference type="ARBA" id="ARBA00022989"/>
    </source>
</evidence>
<evidence type="ECO:0000256" key="5">
    <source>
        <dbReference type="SAM" id="Phobius"/>
    </source>
</evidence>
<dbReference type="SUPFAM" id="SSF141322">
    <property type="entry name" value="NfeD domain-like"/>
    <property type="match status" value="1"/>
</dbReference>
<dbReference type="InterPro" id="IPR012340">
    <property type="entry name" value="NA-bd_OB-fold"/>
</dbReference>
<dbReference type="EMBL" id="RQZC01000031">
    <property type="protein sequence ID" value="RRD23447.1"/>
    <property type="molecule type" value="Genomic_DNA"/>
</dbReference>
<comment type="caution">
    <text evidence="7">The sequence shown here is derived from an EMBL/GenBank/DDBJ whole genome shotgun (WGS) entry which is preliminary data.</text>
</comment>
<keyword evidence="2 5" id="KW-0812">Transmembrane</keyword>
<dbReference type="GO" id="GO:0005886">
    <property type="term" value="C:plasma membrane"/>
    <property type="evidence" value="ECO:0007669"/>
    <property type="project" value="TreeGrafter"/>
</dbReference>
<keyword evidence="8" id="KW-1185">Reference proteome</keyword>
<organism evidence="7 8">
    <name type="scientific">Actinomyces bowdenii</name>
    <dbReference type="NCBI Taxonomy" id="131109"/>
    <lineage>
        <taxon>Bacteria</taxon>
        <taxon>Bacillati</taxon>
        <taxon>Actinomycetota</taxon>
        <taxon>Actinomycetes</taxon>
        <taxon>Actinomycetales</taxon>
        <taxon>Actinomycetaceae</taxon>
        <taxon>Actinomyces</taxon>
    </lineage>
</organism>
<dbReference type="RefSeq" id="WP_124934719.1">
    <property type="nucleotide sequence ID" value="NZ_RQZC01000031.1"/>
</dbReference>
<evidence type="ECO:0000256" key="4">
    <source>
        <dbReference type="ARBA" id="ARBA00023136"/>
    </source>
</evidence>
<proteinExistence type="predicted"/>
<dbReference type="InterPro" id="IPR052165">
    <property type="entry name" value="Membrane_assoc_protease"/>
</dbReference>
<dbReference type="Pfam" id="PF01957">
    <property type="entry name" value="NfeD"/>
    <property type="match status" value="1"/>
</dbReference>
<accession>A0A3P1UPK5</accession>
<keyword evidence="3 5" id="KW-1133">Transmembrane helix</keyword>
<dbReference type="Gene3D" id="2.40.50.140">
    <property type="entry name" value="Nucleic acid-binding proteins"/>
    <property type="match status" value="1"/>
</dbReference>
<feature type="transmembrane region" description="Helical" evidence="5">
    <location>
        <begin position="44"/>
        <end position="63"/>
    </location>
</feature>
<evidence type="ECO:0000313" key="7">
    <source>
        <dbReference type="EMBL" id="RRD23447.1"/>
    </source>
</evidence>